<proteinExistence type="predicted"/>
<protein>
    <submittedName>
        <fullName evidence="2">Hydroxyacid dehydrogenase</fullName>
    </submittedName>
</protein>
<comment type="caution">
    <text evidence="2">The sequence shown here is derived from an EMBL/GenBank/DDBJ whole genome shotgun (WGS) entry which is preliminary data.</text>
</comment>
<dbReference type="AlphaFoldDB" id="A0A7C4W168"/>
<gene>
    <name evidence="2" type="ORF">ENS29_12170</name>
</gene>
<dbReference type="Pfam" id="PF13310">
    <property type="entry name" value="Virulence_RhuM"/>
    <property type="match status" value="1"/>
</dbReference>
<dbReference type="PANTHER" id="PTHR35810">
    <property type="entry name" value="CYTOPLASMIC PROTEIN-RELATED"/>
    <property type="match status" value="1"/>
</dbReference>
<name>A0A7C4W168_9BACT</name>
<organism evidence="2">
    <name type="scientific">Desulfatirhabdium butyrativorans</name>
    <dbReference type="NCBI Taxonomy" id="340467"/>
    <lineage>
        <taxon>Bacteria</taxon>
        <taxon>Pseudomonadati</taxon>
        <taxon>Thermodesulfobacteriota</taxon>
        <taxon>Desulfobacteria</taxon>
        <taxon>Desulfobacterales</taxon>
        <taxon>Desulfatirhabdiaceae</taxon>
        <taxon>Desulfatirhabdium</taxon>
    </lineage>
</organism>
<reference evidence="2" key="1">
    <citation type="journal article" date="2020" name="mSystems">
        <title>Genome- and Community-Level Interaction Insights into Carbon Utilization and Element Cycling Functions of Hydrothermarchaeota in Hydrothermal Sediment.</title>
        <authorList>
            <person name="Zhou Z."/>
            <person name="Liu Y."/>
            <person name="Xu W."/>
            <person name="Pan J."/>
            <person name="Luo Z.H."/>
            <person name="Li M."/>
        </authorList>
    </citation>
    <scope>NUCLEOTIDE SEQUENCE [LARGE SCALE GENOMIC DNA]</scope>
    <source>
        <strain evidence="2">SpSt-477</strain>
    </source>
</reference>
<evidence type="ECO:0000313" key="2">
    <source>
        <dbReference type="EMBL" id="HGU33598.1"/>
    </source>
</evidence>
<dbReference type="EMBL" id="DSUH01000278">
    <property type="protein sequence ID" value="HGU33598.1"/>
    <property type="molecule type" value="Genomic_DNA"/>
</dbReference>
<feature type="region of interest" description="Disordered" evidence="1">
    <location>
        <begin position="319"/>
        <end position="364"/>
    </location>
</feature>
<sequence length="364" mass="42329">MGGEPAFVRSEGQLLIYQDGSLRVQVRIDGKTVWLTQRLMAELYQVTVANINQHLKAIYEEGELSPEATIKQFLIVQTEGARRVSRMIEHYNLDAILAVGYRVRSARGTAFRQWATARLSELLVKGFTMDDERLKQGRTLGDDYFEELLERIRDIRSSERMFYQKITDIYATSIDYDPNAEITKTFFATVQNKLHWAIHGHTAAEIIYQRADASQPNMGLTTWKNAPYGPIRKSDVTVAKNYLSEEEIRELNRIVSMYLDYAEDQARRRKPMYMADWVKKLDAFLAFNERDILTKAGKVSQALAEKHAHAEFENYEAERRRIEATTPTSDFDRFVEKTRRLTSEEKKQLPDPEKAGRKRREKKK</sequence>
<accession>A0A7C4W168</accession>
<dbReference type="PANTHER" id="PTHR35810:SF1">
    <property type="entry name" value="CYTOPLASMIC PROTEIN"/>
    <property type="match status" value="1"/>
</dbReference>
<dbReference type="PIRSF" id="PIRSF015268">
    <property type="entry name" value="Virulence_RhuM"/>
    <property type="match status" value="1"/>
</dbReference>
<dbReference type="InterPro" id="IPR011204">
    <property type="entry name" value="Virulence_RhuM-like"/>
</dbReference>
<feature type="compositionally biased region" description="Basic and acidic residues" evidence="1">
    <location>
        <begin position="330"/>
        <end position="355"/>
    </location>
</feature>
<evidence type="ECO:0000256" key="1">
    <source>
        <dbReference type="SAM" id="MobiDB-lite"/>
    </source>
</evidence>